<dbReference type="Proteomes" id="UP000046395">
    <property type="component" value="Unassembled WGS sequence"/>
</dbReference>
<evidence type="ECO:0000313" key="1">
    <source>
        <dbReference type="Proteomes" id="UP000046395"/>
    </source>
</evidence>
<name>A0A5S6QZR6_TRIMR</name>
<dbReference type="AlphaFoldDB" id="A0A5S6QZR6"/>
<sequence length="153" mass="18315">MRLQVEISIEFFHWPGIFLSIQQNFAYYPSIRILVYRKSRENVLVTRGDLLWIAIELRPKKLLEPLSRSEIVHGSIMEWRTTDGKPFHRQLHHQLLPNSRRFSERFDNRSDVSSLLTDVLERSRSIVVYLIQNAIHPRLFQTTMKFLPNPFRQ</sequence>
<organism evidence="1 2">
    <name type="scientific">Trichuris muris</name>
    <name type="common">Mouse whipworm</name>
    <dbReference type="NCBI Taxonomy" id="70415"/>
    <lineage>
        <taxon>Eukaryota</taxon>
        <taxon>Metazoa</taxon>
        <taxon>Ecdysozoa</taxon>
        <taxon>Nematoda</taxon>
        <taxon>Enoplea</taxon>
        <taxon>Dorylaimia</taxon>
        <taxon>Trichinellida</taxon>
        <taxon>Trichuridae</taxon>
        <taxon>Trichuris</taxon>
    </lineage>
</organism>
<dbReference type="WBParaSite" id="TMUE_3000012574.1">
    <property type="protein sequence ID" value="TMUE_3000012574.1"/>
    <property type="gene ID" value="WBGene00293197"/>
</dbReference>
<evidence type="ECO:0000313" key="2">
    <source>
        <dbReference type="WBParaSite" id="TMUE_3000012574.1"/>
    </source>
</evidence>
<proteinExistence type="predicted"/>
<keyword evidence="1" id="KW-1185">Reference proteome</keyword>
<reference evidence="2" key="1">
    <citation type="submission" date="2019-12" db="UniProtKB">
        <authorList>
            <consortium name="WormBaseParasite"/>
        </authorList>
    </citation>
    <scope>IDENTIFICATION</scope>
</reference>
<protein>
    <submittedName>
        <fullName evidence="2">Uncharacterized protein</fullName>
    </submittedName>
</protein>
<accession>A0A5S6QZR6</accession>